<evidence type="ECO:0000313" key="2">
    <source>
        <dbReference type="Proteomes" id="UP000512146"/>
    </source>
</evidence>
<sequence length="86" mass="9434">MSSFNQTSLRSSNSPLRIETTDKEHAIAHEAILVALLTNVARSAHSNQALIELEETVKGLISNSNPNSFRIASDLINEAKENFNRG</sequence>
<accession>A0A7L6LAL5</accession>
<evidence type="ECO:0000313" key="1">
    <source>
        <dbReference type="EMBL" id="QLX30847.1"/>
    </source>
</evidence>
<proteinExistence type="predicted"/>
<reference evidence="1 2" key="1">
    <citation type="submission" date="2020-06" db="EMBL/GenBank/DDBJ databases">
        <title>REHAB project genomes.</title>
        <authorList>
            <person name="Shaw L.P."/>
        </authorList>
    </citation>
    <scope>NUCLEOTIDE SEQUENCE [LARGE SCALE GENOMIC DNA]</scope>
    <source>
        <strain evidence="1 2">RHBSTW-00777</strain>
    </source>
</reference>
<dbReference type="RefSeq" id="WP_000093956.1">
    <property type="nucleotide sequence ID" value="NZ_CAKAEK010000025.1"/>
</dbReference>
<gene>
    <name evidence="1" type="ORF">HV276_14585</name>
</gene>
<name>A0A7L6LAL5_9ESCH</name>
<dbReference type="EMBL" id="CP056165">
    <property type="protein sequence ID" value="QLX30847.1"/>
    <property type="molecule type" value="Genomic_DNA"/>
</dbReference>
<protein>
    <submittedName>
        <fullName evidence="1">Uncharacterized protein</fullName>
    </submittedName>
</protein>
<dbReference type="AlphaFoldDB" id="A0A7L6LAL5"/>
<dbReference type="Proteomes" id="UP000512146">
    <property type="component" value="Chromosome"/>
</dbReference>
<organism evidence="1 2">
    <name type="scientific">Escherichia marmotae</name>
    <dbReference type="NCBI Taxonomy" id="1499973"/>
    <lineage>
        <taxon>Bacteria</taxon>
        <taxon>Pseudomonadati</taxon>
        <taxon>Pseudomonadota</taxon>
        <taxon>Gammaproteobacteria</taxon>
        <taxon>Enterobacterales</taxon>
        <taxon>Enterobacteriaceae</taxon>
        <taxon>Escherichia</taxon>
    </lineage>
</organism>